<dbReference type="Pfam" id="PF12697">
    <property type="entry name" value="Abhydrolase_6"/>
    <property type="match status" value="1"/>
</dbReference>
<dbReference type="RefSeq" id="WP_380689881.1">
    <property type="nucleotide sequence ID" value="NZ_JBHRSS010000004.1"/>
</dbReference>
<keyword evidence="2" id="KW-0378">Hydrolase</keyword>
<evidence type="ECO:0000313" key="3">
    <source>
        <dbReference type="Proteomes" id="UP001595462"/>
    </source>
</evidence>
<comment type="caution">
    <text evidence="2">The sequence shown here is derived from an EMBL/GenBank/DDBJ whole genome shotgun (WGS) entry which is preliminary data.</text>
</comment>
<feature type="domain" description="AB hydrolase-1" evidence="1">
    <location>
        <begin position="35"/>
        <end position="277"/>
    </location>
</feature>
<dbReference type="InterPro" id="IPR000073">
    <property type="entry name" value="AB_hydrolase_1"/>
</dbReference>
<keyword evidence="3" id="KW-1185">Reference proteome</keyword>
<evidence type="ECO:0000259" key="1">
    <source>
        <dbReference type="Pfam" id="PF12697"/>
    </source>
</evidence>
<dbReference type="InterPro" id="IPR050266">
    <property type="entry name" value="AB_hydrolase_sf"/>
</dbReference>
<dbReference type="PANTHER" id="PTHR43798:SF33">
    <property type="entry name" value="HYDROLASE, PUTATIVE (AFU_ORTHOLOGUE AFUA_2G14860)-RELATED"/>
    <property type="match status" value="1"/>
</dbReference>
<gene>
    <name evidence="2" type="ORF">ACFOSU_11945</name>
</gene>
<dbReference type="PRINTS" id="PR00111">
    <property type="entry name" value="ABHYDROLASE"/>
</dbReference>
<reference evidence="3" key="1">
    <citation type="journal article" date="2019" name="Int. J. Syst. Evol. Microbiol.">
        <title>The Global Catalogue of Microorganisms (GCM) 10K type strain sequencing project: providing services to taxonomists for standard genome sequencing and annotation.</title>
        <authorList>
            <consortium name="The Broad Institute Genomics Platform"/>
            <consortium name="The Broad Institute Genome Sequencing Center for Infectious Disease"/>
            <person name="Wu L."/>
            <person name="Ma J."/>
        </authorList>
    </citation>
    <scope>NUCLEOTIDE SEQUENCE [LARGE SCALE GENOMIC DNA]</scope>
    <source>
        <strain evidence="3">KCTC 52640</strain>
    </source>
</reference>
<sequence length="291" mass="32583">MDMIPNRKRLLCVNPAGFHRIAYNAWGNKHRSRPVVCAHGFSRNGRDFDPLARALAQTRSVYCPDAVGRGHSDWLLDRSHYNYDQYFRDAATLAGHVTASAADGSDDTLDWIGTSMGGIVGMMLAAQRNTPVRRLVINDIGAQISAASLNRIGAYVRETQVFESLEAYRHHLADIHGSFGPLTEAQWQHLAQHSHRRDEQGFHPHYDPQIASAFDNPIDQDVELWDVWSAIRVPTLLIWGTQSDLLSKDTIDRMLAIKPDLQVLEIADAGHAPALMRDVEIDAIRNFIATD</sequence>
<dbReference type="Gene3D" id="3.40.50.1820">
    <property type="entry name" value="alpha/beta hydrolase"/>
    <property type="match status" value="1"/>
</dbReference>
<dbReference type="PANTHER" id="PTHR43798">
    <property type="entry name" value="MONOACYLGLYCEROL LIPASE"/>
    <property type="match status" value="1"/>
</dbReference>
<accession>A0ABV7ESL6</accession>
<dbReference type="SUPFAM" id="SSF53474">
    <property type="entry name" value="alpha/beta-Hydrolases"/>
    <property type="match status" value="1"/>
</dbReference>
<dbReference type="InterPro" id="IPR029058">
    <property type="entry name" value="AB_hydrolase_fold"/>
</dbReference>
<dbReference type="EMBL" id="JBHRSS010000004">
    <property type="protein sequence ID" value="MFC3104597.1"/>
    <property type="molecule type" value="Genomic_DNA"/>
</dbReference>
<evidence type="ECO:0000313" key="2">
    <source>
        <dbReference type="EMBL" id="MFC3104597.1"/>
    </source>
</evidence>
<organism evidence="2 3">
    <name type="scientific">Salinisphaera aquimarina</name>
    <dbReference type="NCBI Taxonomy" id="2094031"/>
    <lineage>
        <taxon>Bacteria</taxon>
        <taxon>Pseudomonadati</taxon>
        <taxon>Pseudomonadota</taxon>
        <taxon>Gammaproteobacteria</taxon>
        <taxon>Salinisphaerales</taxon>
        <taxon>Salinisphaeraceae</taxon>
        <taxon>Salinisphaera</taxon>
    </lineage>
</organism>
<protein>
    <submittedName>
        <fullName evidence="2">Alpha/beta fold hydrolase</fullName>
    </submittedName>
</protein>
<dbReference type="GO" id="GO:0016787">
    <property type="term" value="F:hydrolase activity"/>
    <property type="evidence" value="ECO:0007669"/>
    <property type="project" value="UniProtKB-KW"/>
</dbReference>
<dbReference type="Proteomes" id="UP001595462">
    <property type="component" value="Unassembled WGS sequence"/>
</dbReference>
<proteinExistence type="predicted"/>
<name>A0ABV7ESL6_9GAMM</name>